<reference evidence="3 4" key="1">
    <citation type="submission" date="2020-04" db="EMBL/GenBank/DDBJ databases">
        <authorList>
            <person name="Wallbank WR R."/>
            <person name="Pardo Diaz C."/>
            <person name="Kozak K."/>
            <person name="Martin S."/>
            <person name="Jiggins C."/>
            <person name="Moest M."/>
            <person name="Warren A I."/>
            <person name="Byers J.R.P. K."/>
            <person name="Montejo-Kovacevich G."/>
            <person name="Yen C E."/>
        </authorList>
    </citation>
    <scope>NUCLEOTIDE SEQUENCE [LARGE SCALE GENOMIC DNA]</scope>
</reference>
<dbReference type="EMBL" id="CADEBD010000291">
    <property type="protein sequence ID" value="CAB3232674.1"/>
    <property type="molecule type" value="Genomic_DNA"/>
</dbReference>
<feature type="compositionally biased region" description="Polar residues" evidence="2">
    <location>
        <begin position="1"/>
        <end position="16"/>
    </location>
</feature>
<sequence>MDSMEVSDSPTSTATKTAGRIQEARNWVTKAKIAIKNSRNLRTDIKGAVTQAIDSLYQLVKEAELGRRPNIDNDMQITESQNTQQKTIKSEKDGVSQLFSSLADHSRLMRESSEKLDKLNEALEEKSEAITYATVAARAKPSSKWLNFEMDAPIKTIASIHLELLRVTAGRHPAYGLEGNARGPSQVPQTLNPVRTPGPDPDLLSLGQKYRDLQTSLGPCKSLRLINLKR</sequence>
<evidence type="ECO:0000256" key="1">
    <source>
        <dbReference type="SAM" id="Coils"/>
    </source>
</evidence>
<dbReference type="Proteomes" id="UP000494256">
    <property type="component" value="Unassembled WGS sequence"/>
</dbReference>
<accession>A0A8S0ZHP8</accession>
<organism evidence="3 4">
    <name type="scientific">Arctia plantaginis</name>
    <name type="common">Wood tiger moth</name>
    <name type="synonym">Phalaena plantaginis</name>
    <dbReference type="NCBI Taxonomy" id="874455"/>
    <lineage>
        <taxon>Eukaryota</taxon>
        <taxon>Metazoa</taxon>
        <taxon>Ecdysozoa</taxon>
        <taxon>Arthropoda</taxon>
        <taxon>Hexapoda</taxon>
        <taxon>Insecta</taxon>
        <taxon>Pterygota</taxon>
        <taxon>Neoptera</taxon>
        <taxon>Endopterygota</taxon>
        <taxon>Lepidoptera</taxon>
        <taxon>Glossata</taxon>
        <taxon>Ditrysia</taxon>
        <taxon>Noctuoidea</taxon>
        <taxon>Erebidae</taxon>
        <taxon>Arctiinae</taxon>
        <taxon>Arctia</taxon>
    </lineage>
</organism>
<evidence type="ECO:0000313" key="3">
    <source>
        <dbReference type="EMBL" id="CAB3232674.1"/>
    </source>
</evidence>
<feature type="region of interest" description="Disordered" evidence="2">
    <location>
        <begin position="178"/>
        <end position="201"/>
    </location>
</feature>
<feature type="coiled-coil region" evidence="1">
    <location>
        <begin position="102"/>
        <end position="129"/>
    </location>
</feature>
<dbReference type="AlphaFoldDB" id="A0A8S0ZHP8"/>
<evidence type="ECO:0000313" key="4">
    <source>
        <dbReference type="Proteomes" id="UP000494256"/>
    </source>
</evidence>
<name>A0A8S0ZHP8_ARCPL</name>
<keyword evidence="1" id="KW-0175">Coiled coil</keyword>
<evidence type="ECO:0000256" key="2">
    <source>
        <dbReference type="SAM" id="MobiDB-lite"/>
    </source>
</evidence>
<protein>
    <submittedName>
        <fullName evidence="3">Uncharacterized protein</fullName>
    </submittedName>
</protein>
<comment type="caution">
    <text evidence="3">The sequence shown here is derived from an EMBL/GenBank/DDBJ whole genome shotgun (WGS) entry which is preliminary data.</text>
</comment>
<proteinExistence type="predicted"/>
<dbReference type="OrthoDB" id="422700at2759"/>
<gene>
    <name evidence="3" type="ORF">APLA_LOCUS5752</name>
</gene>
<feature type="region of interest" description="Disordered" evidence="2">
    <location>
        <begin position="1"/>
        <end position="20"/>
    </location>
</feature>